<dbReference type="InterPro" id="IPR036291">
    <property type="entry name" value="NAD(P)-bd_dom_sf"/>
</dbReference>
<evidence type="ECO:0000313" key="4">
    <source>
        <dbReference type="EMBL" id="TQK97900.1"/>
    </source>
</evidence>
<keyword evidence="2" id="KW-0560">Oxidoreductase</keyword>
<dbReference type="Pfam" id="PF00561">
    <property type="entry name" value="Abhydrolase_1"/>
    <property type="match status" value="1"/>
</dbReference>
<dbReference type="EMBL" id="VFNX01000001">
    <property type="protein sequence ID" value="TQK97900.1"/>
    <property type="molecule type" value="Genomic_DNA"/>
</dbReference>
<dbReference type="InterPro" id="IPR000073">
    <property type="entry name" value="AB_hydrolase_1"/>
</dbReference>
<dbReference type="InterPro" id="IPR002347">
    <property type="entry name" value="SDR_fam"/>
</dbReference>
<dbReference type="PANTHER" id="PTHR43391">
    <property type="entry name" value="RETINOL DEHYDROGENASE-RELATED"/>
    <property type="match status" value="1"/>
</dbReference>
<dbReference type="SMART" id="SM00822">
    <property type="entry name" value="PKS_KR"/>
    <property type="match status" value="1"/>
</dbReference>
<dbReference type="InterPro" id="IPR057326">
    <property type="entry name" value="KR_dom"/>
</dbReference>
<protein>
    <submittedName>
        <fullName evidence="4">NADP-dependent 3-hydroxy acid dehydrogenase YdfG</fullName>
    </submittedName>
</protein>
<organism evidence="4 5">
    <name type="scientific">Streptomyces puniciscabiei</name>
    <dbReference type="NCBI Taxonomy" id="164348"/>
    <lineage>
        <taxon>Bacteria</taxon>
        <taxon>Bacillati</taxon>
        <taxon>Actinomycetota</taxon>
        <taxon>Actinomycetes</taxon>
        <taxon>Kitasatosporales</taxon>
        <taxon>Streptomycetaceae</taxon>
        <taxon>Streptomyces</taxon>
    </lineage>
</organism>
<dbReference type="CDD" id="cd05233">
    <property type="entry name" value="SDR_c"/>
    <property type="match status" value="1"/>
</dbReference>
<comment type="caution">
    <text evidence="4">The sequence shown here is derived from an EMBL/GenBank/DDBJ whole genome shotgun (WGS) entry which is preliminary data.</text>
</comment>
<dbReference type="PRINTS" id="PR00081">
    <property type="entry name" value="GDHRDH"/>
</dbReference>
<dbReference type="NCBIfam" id="NF004514">
    <property type="entry name" value="PRK05855.1"/>
    <property type="match status" value="1"/>
</dbReference>
<evidence type="ECO:0000256" key="2">
    <source>
        <dbReference type="ARBA" id="ARBA00023002"/>
    </source>
</evidence>
<dbReference type="PANTHER" id="PTHR43391:SF12">
    <property type="entry name" value="OXIDOREDUCTASE EPHD-RELATED"/>
    <property type="match status" value="1"/>
</dbReference>
<proteinExistence type="inferred from homology"/>
<dbReference type="InterPro" id="IPR029058">
    <property type="entry name" value="AB_hydrolase_fold"/>
</dbReference>
<evidence type="ECO:0000313" key="5">
    <source>
        <dbReference type="Proteomes" id="UP000318103"/>
    </source>
</evidence>
<keyword evidence="5" id="KW-1185">Reference proteome</keyword>
<dbReference type="AlphaFoldDB" id="A0A542UFP8"/>
<dbReference type="GO" id="GO:0016491">
    <property type="term" value="F:oxidoreductase activity"/>
    <property type="evidence" value="ECO:0007669"/>
    <property type="project" value="UniProtKB-KW"/>
</dbReference>
<dbReference type="PROSITE" id="PS00061">
    <property type="entry name" value="ADH_SHORT"/>
    <property type="match status" value="1"/>
</dbReference>
<name>A0A542UFP8_9ACTN</name>
<dbReference type="STRING" id="164348.BFF78_21545"/>
<feature type="domain" description="Ketoreductase" evidence="3">
    <location>
        <begin position="329"/>
        <end position="510"/>
    </location>
</feature>
<dbReference type="InterPro" id="IPR020904">
    <property type="entry name" value="Sc_DH/Rdtase_CS"/>
</dbReference>
<gene>
    <name evidence="4" type="ORF">FB563_2891</name>
</gene>
<dbReference type="FunFam" id="3.40.50.720:FF:000084">
    <property type="entry name" value="Short-chain dehydrogenase reductase"/>
    <property type="match status" value="1"/>
</dbReference>
<dbReference type="SUPFAM" id="SSF51735">
    <property type="entry name" value="NAD(P)-binding Rossmann-fold domains"/>
    <property type="match status" value="1"/>
</dbReference>
<dbReference type="Proteomes" id="UP000318103">
    <property type="component" value="Unassembled WGS sequence"/>
</dbReference>
<evidence type="ECO:0000259" key="3">
    <source>
        <dbReference type="SMART" id="SM00822"/>
    </source>
</evidence>
<dbReference type="Gene3D" id="3.40.50.1820">
    <property type="entry name" value="alpha/beta hydrolase"/>
    <property type="match status" value="1"/>
</dbReference>
<dbReference type="Gene3D" id="3.40.50.720">
    <property type="entry name" value="NAD(P)-binding Rossmann-like Domain"/>
    <property type="match status" value="1"/>
</dbReference>
<sequence>MTADGTGEVTADMALKGARERRVATGGVELCVAELGDPQRPTVVLVHGYPDSKEVWSQVAVRLADRFHVVLYDVRGHGRSTAPKPLRGGFTLAKLTDDFLAVIDAVSPDRPVHLVGHDWGSVQSWEFVTVGRTEGRIASFTSISGPSLDHFGHWINARVQRPTPRRVGQLLGQGAKSWYVYLLHTPALPELAWRGPLGKRWPKILERVEKVPGGDYPTSSLPSDAAHGAWLYRDNVRARLLRPRPDAYAHAPVQLITPQADAFLSERLYDDLERWVPQLTRRTLPAKHWVPRTRPDQLASWIEDFVMSVDGGRPEPKATGRHADRFGGQLVLITGAGSGIGRATAFAFAEAGARVVAVDRDAEAAARTAELSRLIGASEAWAETADVSDEQAMEKLAEKVHREYGVLDVLVNNAGIGLSGSFFATTTEDWRKVLDVNLWGVIHGCRLFGARMAERGQGGHIVNTASAAAFQPSRALPAYSTSKAAVLMLSECLRAELAGQGIGVSAICPGIVNTNITSTARFAGVDEAEERRRQKNSARLYGLRNYPPEKVAEAILEAVARNRAVVPVTPEARGAHVLSRALPGLLRRLARVEPKL</sequence>
<accession>A0A542UFP8</accession>
<dbReference type="SUPFAM" id="SSF53474">
    <property type="entry name" value="alpha/beta-Hydrolases"/>
    <property type="match status" value="1"/>
</dbReference>
<dbReference type="Pfam" id="PF00106">
    <property type="entry name" value="adh_short"/>
    <property type="match status" value="1"/>
</dbReference>
<comment type="similarity">
    <text evidence="1">Belongs to the short-chain dehydrogenases/reductases (SDR) family.</text>
</comment>
<reference evidence="4 5" key="1">
    <citation type="submission" date="2019-06" db="EMBL/GenBank/DDBJ databases">
        <title>Sequencing the genomes of 1000 actinobacteria strains.</title>
        <authorList>
            <person name="Klenk H.-P."/>
        </authorList>
    </citation>
    <scope>NUCLEOTIDE SEQUENCE [LARGE SCALE GENOMIC DNA]</scope>
    <source>
        <strain evidence="4 5">DSM 41929</strain>
    </source>
</reference>
<evidence type="ECO:0000256" key="1">
    <source>
        <dbReference type="ARBA" id="ARBA00006484"/>
    </source>
</evidence>
<dbReference type="PRINTS" id="PR00080">
    <property type="entry name" value="SDRFAMILY"/>
</dbReference>